<sequence length="116" mass="12503">MEAPPGDIYIRDVGPTTWALRVVISAGYAGELEGDWETPEELAKDVAQHLERLGRPRYSGTGREFEVDGPHPGTASGGGLGHGDFWIDVFIEASSERDARERIGGALRGYGDLYAG</sequence>
<protein>
    <submittedName>
        <fullName evidence="2">Uncharacterized protein</fullName>
    </submittedName>
</protein>
<evidence type="ECO:0000313" key="2">
    <source>
        <dbReference type="EMBL" id="KKN96847.1"/>
    </source>
</evidence>
<evidence type="ECO:0000256" key="1">
    <source>
        <dbReference type="SAM" id="MobiDB-lite"/>
    </source>
</evidence>
<dbReference type="EMBL" id="LAZR01000062">
    <property type="protein sequence ID" value="KKN96847.1"/>
    <property type="molecule type" value="Genomic_DNA"/>
</dbReference>
<feature type="region of interest" description="Disordered" evidence="1">
    <location>
        <begin position="57"/>
        <end position="80"/>
    </location>
</feature>
<organism evidence="2">
    <name type="scientific">marine sediment metagenome</name>
    <dbReference type="NCBI Taxonomy" id="412755"/>
    <lineage>
        <taxon>unclassified sequences</taxon>
        <taxon>metagenomes</taxon>
        <taxon>ecological metagenomes</taxon>
    </lineage>
</organism>
<gene>
    <name evidence="2" type="ORF">LCGC14_0164910</name>
</gene>
<comment type="caution">
    <text evidence="2">The sequence shown here is derived from an EMBL/GenBank/DDBJ whole genome shotgun (WGS) entry which is preliminary data.</text>
</comment>
<reference evidence="2" key="1">
    <citation type="journal article" date="2015" name="Nature">
        <title>Complex archaea that bridge the gap between prokaryotes and eukaryotes.</title>
        <authorList>
            <person name="Spang A."/>
            <person name="Saw J.H."/>
            <person name="Jorgensen S.L."/>
            <person name="Zaremba-Niedzwiedzka K."/>
            <person name="Martijn J."/>
            <person name="Lind A.E."/>
            <person name="van Eijk R."/>
            <person name="Schleper C."/>
            <person name="Guy L."/>
            <person name="Ettema T.J."/>
        </authorList>
    </citation>
    <scope>NUCLEOTIDE SEQUENCE</scope>
</reference>
<name>A0A0F9VAS2_9ZZZZ</name>
<dbReference type="AlphaFoldDB" id="A0A0F9VAS2"/>
<accession>A0A0F9VAS2</accession>
<proteinExistence type="predicted"/>